<dbReference type="HOGENOM" id="CLU_018816_6_3_6"/>
<comment type="similarity">
    <text evidence="2">Belongs to the UPF0194 family.</text>
</comment>
<reference evidence="9 10" key="1">
    <citation type="submission" date="2006-02" db="EMBL/GenBank/DDBJ databases">
        <authorList>
            <person name="Waterbury J."/>
            <person name="Ferriera S."/>
            <person name="Johnson J."/>
            <person name="Kravitz S."/>
            <person name="Halpern A."/>
            <person name="Remington K."/>
            <person name="Beeson K."/>
            <person name="Tran B."/>
            <person name="Rogers Y.-H."/>
            <person name="Friedman R."/>
            <person name="Venter J.C."/>
        </authorList>
    </citation>
    <scope>NUCLEOTIDE SEQUENCE [LARGE SCALE GENOMIC DNA]</scope>
    <source>
        <strain evidence="9 10">Nb-231</strain>
    </source>
</reference>
<name>A4BQF7_9GAMM</name>
<dbReference type="PANTHER" id="PTHR32347:SF29">
    <property type="entry name" value="UPF0194 MEMBRANE PROTEIN YBHG"/>
    <property type="match status" value="1"/>
</dbReference>
<comment type="subcellular location">
    <subcellularLocation>
        <location evidence="1">Periplasm</location>
    </subcellularLocation>
</comment>
<evidence type="ECO:0000256" key="4">
    <source>
        <dbReference type="ARBA" id="ARBA00022764"/>
    </source>
</evidence>
<dbReference type="Gene3D" id="2.40.50.100">
    <property type="match status" value="2"/>
</dbReference>
<keyword evidence="5 6" id="KW-0175">Coiled coil</keyword>
<organism evidence="9 10">
    <name type="scientific">Nitrococcus mobilis Nb-231</name>
    <dbReference type="NCBI Taxonomy" id="314278"/>
    <lineage>
        <taxon>Bacteria</taxon>
        <taxon>Pseudomonadati</taxon>
        <taxon>Pseudomonadota</taxon>
        <taxon>Gammaproteobacteria</taxon>
        <taxon>Chromatiales</taxon>
        <taxon>Ectothiorhodospiraceae</taxon>
        <taxon>Nitrococcus</taxon>
    </lineage>
</organism>
<evidence type="ECO:0000256" key="6">
    <source>
        <dbReference type="SAM" id="Coils"/>
    </source>
</evidence>
<evidence type="ECO:0000259" key="7">
    <source>
        <dbReference type="Pfam" id="PF25881"/>
    </source>
</evidence>
<keyword evidence="4" id="KW-0574">Periplasm</keyword>
<evidence type="ECO:0000259" key="8">
    <source>
        <dbReference type="Pfam" id="PF25954"/>
    </source>
</evidence>
<evidence type="ECO:0000313" key="10">
    <source>
        <dbReference type="Proteomes" id="UP000003374"/>
    </source>
</evidence>
<protein>
    <submittedName>
        <fullName evidence="9">Secretion protein HlyD</fullName>
    </submittedName>
</protein>
<proteinExistence type="inferred from homology"/>
<comment type="caution">
    <text evidence="9">The sequence shown here is derived from an EMBL/GenBank/DDBJ whole genome shotgun (WGS) entry which is preliminary data.</text>
</comment>
<dbReference type="Gene3D" id="2.40.30.170">
    <property type="match status" value="1"/>
</dbReference>
<dbReference type="SUPFAM" id="SSF111369">
    <property type="entry name" value="HlyD-like secretion proteins"/>
    <property type="match status" value="2"/>
</dbReference>
<evidence type="ECO:0000256" key="1">
    <source>
        <dbReference type="ARBA" id="ARBA00004418"/>
    </source>
</evidence>
<dbReference type="InterPro" id="IPR058792">
    <property type="entry name" value="Beta-barrel_RND_2"/>
</dbReference>
<evidence type="ECO:0000256" key="2">
    <source>
        <dbReference type="ARBA" id="ARBA00010602"/>
    </source>
</evidence>
<dbReference type="GO" id="GO:0042597">
    <property type="term" value="C:periplasmic space"/>
    <property type="evidence" value="ECO:0007669"/>
    <property type="project" value="UniProtKB-SubCell"/>
</dbReference>
<dbReference type="AlphaFoldDB" id="A4BQF7"/>
<dbReference type="InterPro" id="IPR059052">
    <property type="entry name" value="HH_YbhG-like"/>
</dbReference>
<dbReference type="EMBL" id="AAOF01000005">
    <property type="protein sequence ID" value="EAR21807.1"/>
    <property type="molecule type" value="Genomic_DNA"/>
</dbReference>
<evidence type="ECO:0000256" key="5">
    <source>
        <dbReference type="ARBA" id="ARBA00023054"/>
    </source>
</evidence>
<evidence type="ECO:0000256" key="3">
    <source>
        <dbReference type="ARBA" id="ARBA00022729"/>
    </source>
</evidence>
<feature type="domain" description="YbhG-like alpha-helical hairpin" evidence="7">
    <location>
        <begin position="62"/>
        <end position="187"/>
    </location>
</feature>
<gene>
    <name evidence="9" type="ORF">NB231_05451</name>
</gene>
<dbReference type="Pfam" id="PF25881">
    <property type="entry name" value="HH_YBHG"/>
    <property type="match status" value="1"/>
</dbReference>
<dbReference type="PANTHER" id="PTHR32347">
    <property type="entry name" value="EFFLUX SYSTEM COMPONENT YKNX-RELATED"/>
    <property type="match status" value="1"/>
</dbReference>
<feature type="domain" description="CusB-like beta-barrel" evidence="8">
    <location>
        <begin position="224"/>
        <end position="310"/>
    </location>
</feature>
<evidence type="ECO:0000313" key="9">
    <source>
        <dbReference type="EMBL" id="EAR21807.1"/>
    </source>
</evidence>
<dbReference type="Gene3D" id="1.10.287.470">
    <property type="entry name" value="Helix hairpin bin"/>
    <property type="match status" value="1"/>
</dbReference>
<dbReference type="STRING" id="314278.NB231_05451"/>
<dbReference type="Pfam" id="PF25954">
    <property type="entry name" value="Beta-barrel_RND_2"/>
    <property type="match status" value="1"/>
</dbReference>
<keyword evidence="10" id="KW-1185">Reference proteome</keyword>
<accession>A4BQF7</accession>
<sequence>MGAWWYVNAGASRGDRSLTFYGNVDIREVQLAFEVTGRVAKLIVVEGERVRSGQVLAQLQPERYQHAVEQNRGQLTVAEQTLAKLEAGTRSEEIARARAEVSAARAEAKNAWGRYRRLQDMESKNAVSPQDVDDGKSAAQAAQARLVAARKTLALALAGPRQEDIARARGELQMAQAELSLAQRNLADTTLRAPAAGVVRSRILEPGDMAAPEIPVYTIALNQPLWVRTYVSETELGNLRPGMAAAIHTDTHPEQPYQGWVGYISPTAEFTPKSVESPEVRTDLVYQARIYVCDARGELRLGMPVTVTIPRQQTATGPKAACRRQKQ</sequence>
<dbReference type="eggNOG" id="COG0845">
    <property type="taxonomic scope" value="Bacteria"/>
</dbReference>
<dbReference type="InterPro" id="IPR050465">
    <property type="entry name" value="UPF0194_transport"/>
</dbReference>
<keyword evidence="3" id="KW-0732">Signal</keyword>
<feature type="coiled-coil region" evidence="6">
    <location>
        <begin position="165"/>
        <end position="192"/>
    </location>
</feature>
<dbReference type="Proteomes" id="UP000003374">
    <property type="component" value="Unassembled WGS sequence"/>
</dbReference>